<name>A0AAT9JXW0_SYNEL</name>
<sequence>MSLPIFYSDRLLSPDTSAGHPERPERLTTTEAHLRSPGGSVKMKKCCVSDRSSSYGGSHYQVCLSDLPAE</sequence>
<organism evidence="2">
    <name type="scientific">Synechococcus elongatus PCC 11802</name>
    <dbReference type="NCBI Taxonomy" id="2283154"/>
    <lineage>
        <taxon>Bacteria</taxon>
        <taxon>Bacillati</taxon>
        <taxon>Cyanobacteriota</taxon>
        <taxon>Cyanophyceae</taxon>
        <taxon>Synechococcales</taxon>
        <taxon>Synechococcaceae</taxon>
        <taxon>Synechococcus</taxon>
    </lineage>
</organism>
<evidence type="ECO:0000313" key="2">
    <source>
        <dbReference type="EMBL" id="QFZ92417.2"/>
    </source>
</evidence>
<dbReference type="AlphaFoldDB" id="A0AAT9JXW0"/>
<evidence type="ECO:0008006" key="3">
    <source>
        <dbReference type="Google" id="ProtNLM"/>
    </source>
</evidence>
<gene>
    <name evidence="2" type="ORF">EKO22_08705</name>
</gene>
<accession>A0AAT9JXW0</accession>
<dbReference type="RefSeq" id="WP_208678599.1">
    <property type="nucleotide sequence ID" value="NZ_CP034671.2"/>
</dbReference>
<reference evidence="2" key="1">
    <citation type="submission" date="2024-01" db="EMBL/GenBank/DDBJ databases">
        <title>Synechococcus elongatus PCC 11802, a close yet different native of Synechococcus elongatus PCC 11801.</title>
        <authorList>
            <person name="Jaiswal D."/>
            <person name="Sengupta A."/>
            <person name="Sengupta S."/>
            <person name="Pakrasi H.B."/>
            <person name="Wangikar P."/>
        </authorList>
    </citation>
    <scope>NUCLEOTIDE SEQUENCE</scope>
    <source>
        <strain evidence="2">PCC 11802</strain>
    </source>
</reference>
<protein>
    <recommendedName>
        <fullName evidence="3">Histone deacetylase domain-containing protein</fullName>
    </recommendedName>
</protein>
<dbReference type="EMBL" id="CP034671">
    <property type="protein sequence ID" value="QFZ92417.2"/>
    <property type="molecule type" value="Genomic_DNA"/>
</dbReference>
<feature type="region of interest" description="Disordered" evidence="1">
    <location>
        <begin position="1"/>
        <end position="27"/>
    </location>
</feature>
<evidence type="ECO:0000256" key="1">
    <source>
        <dbReference type="SAM" id="MobiDB-lite"/>
    </source>
</evidence>
<proteinExistence type="predicted"/>